<gene>
    <name evidence="5" type="ORF">BRYFOR_05854</name>
</gene>
<accession>C6LB59</accession>
<dbReference type="EMBL" id="ACCL02000003">
    <property type="protein sequence ID" value="EET62190.1"/>
    <property type="molecule type" value="Genomic_DNA"/>
</dbReference>
<dbReference type="PANTHER" id="PTHR45953">
    <property type="entry name" value="IDURONATE 2-SULFATASE"/>
    <property type="match status" value="1"/>
</dbReference>
<evidence type="ECO:0000256" key="2">
    <source>
        <dbReference type="ARBA" id="ARBA00022723"/>
    </source>
</evidence>
<feature type="domain" description="Sulfatase N-terminal" evidence="4">
    <location>
        <begin position="7"/>
        <end position="353"/>
    </location>
</feature>
<dbReference type="PROSITE" id="PS00523">
    <property type="entry name" value="SULFATASE_1"/>
    <property type="match status" value="1"/>
</dbReference>
<organism evidence="5 6">
    <name type="scientific">Marvinbryantia formatexigens DSM 14469</name>
    <dbReference type="NCBI Taxonomy" id="478749"/>
    <lineage>
        <taxon>Bacteria</taxon>
        <taxon>Bacillati</taxon>
        <taxon>Bacillota</taxon>
        <taxon>Clostridia</taxon>
        <taxon>Lachnospirales</taxon>
        <taxon>Lachnospiraceae</taxon>
        <taxon>Marvinbryantia</taxon>
    </lineage>
</organism>
<dbReference type="InterPro" id="IPR000917">
    <property type="entry name" value="Sulfatase_N"/>
</dbReference>
<evidence type="ECO:0000259" key="4">
    <source>
        <dbReference type="Pfam" id="PF00884"/>
    </source>
</evidence>
<dbReference type="Pfam" id="PF00884">
    <property type="entry name" value="Sulfatase"/>
    <property type="match status" value="1"/>
</dbReference>
<name>C6LB59_9FIRM</name>
<dbReference type="Gene3D" id="3.40.720.10">
    <property type="entry name" value="Alkaline Phosphatase, subunit A"/>
    <property type="match status" value="1"/>
</dbReference>
<dbReference type="EC" id="3.1.6.-" evidence="5"/>
<dbReference type="GO" id="GO:0005737">
    <property type="term" value="C:cytoplasm"/>
    <property type="evidence" value="ECO:0007669"/>
    <property type="project" value="TreeGrafter"/>
</dbReference>
<comment type="caution">
    <text evidence="5">The sequence shown here is derived from an EMBL/GenBank/DDBJ whole genome shotgun (WGS) entry which is preliminary data.</text>
</comment>
<dbReference type="InterPro" id="IPR024607">
    <property type="entry name" value="Sulfatase_CS"/>
</dbReference>
<dbReference type="SUPFAM" id="SSF53649">
    <property type="entry name" value="Alkaline phosphatase-like"/>
    <property type="match status" value="1"/>
</dbReference>
<evidence type="ECO:0000313" key="5">
    <source>
        <dbReference type="EMBL" id="EET62190.1"/>
    </source>
</evidence>
<evidence type="ECO:0000313" key="6">
    <source>
        <dbReference type="Proteomes" id="UP000005561"/>
    </source>
</evidence>
<keyword evidence="3 5" id="KW-0378">Hydrolase</keyword>
<dbReference type="CDD" id="cd16150">
    <property type="entry name" value="sulfatase_like"/>
    <property type="match status" value="1"/>
</dbReference>
<dbReference type="eggNOG" id="COG3119">
    <property type="taxonomic scope" value="Bacteria"/>
</dbReference>
<dbReference type="STRING" id="168384.SAMN05660368_01328"/>
<dbReference type="OrthoDB" id="279611at2"/>
<dbReference type="RefSeq" id="WP_006860651.1">
    <property type="nucleotide sequence ID" value="NZ_ACCL02000003.1"/>
</dbReference>
<keyword evidence="6" id="KW-1185">Reference proteome</keyword>
<dbReference type="PANTHER" id="PTHR45953:SF1">
    <property type="entry name" value="IDURONATE 2-SULFATASE"/>
    <property type="match status" value="1"/>
</dbReference>
<dbReference type="GO" id="GO:0046872">
    <property type="term" value="F:metal ion binding"/>
    <property type="evidence" value="ECO:0007669"/>
    <property type="project" value="UniProtKB-KW"/>
</dbReference>
<comment type="similarity">
    <text evidence="1">Belongs to the sulfatase family.</text>
</comment>
<sequence length="565" mass="65483">MGKKRPHIVIFNPDQMRTDALGHMGENPGAVTPFLDRFAAQDAVSYRYAFCQNPVCTPSRCSFFTGLYPHVHGHRTMRYMLHRHESSLLSELKNAGYYVWMNTRNDLLAGQDEELFAMHASEIFYGGDVLPAPGPVNPDLRGKPGSKYFYSHYKGELKTDERGLNYSPDDEAVDAAVARLKNPVNEKPMCIFLGLIFPHPPYRVEEPYYSLIDRRKVKPRIPEAVPEDGKPLFHRKIRENQQLQDFTEEDWRELRAVYYGMCAKVDAQFERLCRGLKEAGIYDDTAIFFLSDHGDYTGDYGIVEKAQNMMEDCLTRVPFLIKPPKDFRVDAGISDELVELVDFYATAMAMAGVKPDHTHFGKDLSENLRDRKMPVREFVCCEGGRNAEEIHCDEYHDDAKEPDIMGEYYPRQKLQTDPVAHGKATMIRTKEYKYVRRIYEEDEFYDLNAGCETTCTHEHTAERNANECFTKDAQERKNRIHEPEYQTEISVLKEKLLDWYQKTCDVVPFEKDDRHSAEMIRQAVKHICPPEHWAEVEDMIRNRQGNLFEIRRYCEGLAAGMAQKE</sequence>
<reference evidence="5" key="1">
    <citation type="submission" date="2009-07" db="EMBL/GenBank/DDBJ databases">
        <authorList>
            <person name="Weinstock G."/>
            <person name="Sodergren E."/>
            <person name="Clifton S."/>
            <person name="Fulton L."/>
            <person name="Fulton B."/>
            <person name="Courtney L."/>
            <person name="Fronick C."/>
            <person name="Harrison M."/>
            <person name="Strong C."/>
            <person name="Farmer C."/>
            <person name="Delahaunty K."/>
            <person name="Markovic C."/>
            <person name="Hall O."/>
            <person name="Minx P."/>
            <person name="Tomlinson C."/>
            <person name="Mitreva M."/>
            <person name="Nelson J."/>
            <person name="Hou S."/>
            <person name="Wollam A."/>
            <person name="Pepin K.H."/>
            <person name="Johnson M."/>
            <person name="Bhonagiri V."/>
            <person name="Nash W.E."/>
            <person name="Warren W."/>
            <person name="Chinwalla A."/>
            <person name="Mardis E.R."/>
            <person name="Wilson R.K."/>
        </authorList>
    </citation>
    <scope>NUCLEOTIDE SEQUENCE [LARGE SCALE GENOMIC DNA]</scope>
    <source>
        <strain evidence="5">DSM 14469</strain>
    </source>
</reference>
<proteinExistence type="inferred from homology"/>
<protein>
    <submittedName>
        <fullName evidence="5">Arylsulfatase</fullName>
        <ecNumber evidence="5">3.1.6.-</ecNumber>
    </submittedName>
</protein>
<dbReference type="GO" id="GO:0004423">
    <property type="term" value="F:iduronate-2-sulfatase activity"/>
    <property type="evidence" value="ECO:0007669"/>
    <property type="project" value="TreeGrafter"/>
</dbReference>
<dbReference type="Proteomes" id="UP000005561">
    <property type="component" value="Unassembled WGS sequence"/>
</dbReference>
<keyword evidence="2" id="KW-0479">Metal-binding</keyword>
<evidence type="ECO:0000256" key="3">
    <source>
        <dbReference type="ARBA" id="ARBA00022801"/>
    </source>
</evidence>
<evidence type="ECO:0000256" key="1">
    <source>
        <dbReference type="ARBA" id="ARBA00008779"/>
    </source>
</evidence>
<dbReference type="AlphaFoldDB" id="C6LB59"/>
<dbReference type="InterPro" id="IPR017850">
    <property type="entry name" value="Alkaline_phosphatase_core_sf"/>
</dbReference>